<evidence type="ECO:0000256" key="1">
    <source>
        <dbReference type="SAM" id="Phobius"/>
    </source>
</evidence>
<dbReference type="AlphaFoldDB" id="A0A0M2USH5"/>
<feature type="transmembrane region" description="Helical" evidence="1">
    <location>
        <begin position="12"/>
        <end position="31"/>
    </location>
</feature>
<comment type="caution">
    <text evidence="2">The sequence shown here is derived from an EMBL/GenBank/DDBJ whole genome shotgun (WGS) entry which is preliminary data.</text>
</comment>
<evidence type="ECO:0000313" key="2">
    <source>
        <dbReference type="EMBL" id="KKO18585.1"/>
    </source>
</evidence>
<reference evidence="2 3" key="1">
    <citation type="journal article" date="2013" name="BMC Microbiol.">
        <title>Identification of the type II cytochrome c maturation pathway in anammox bacteria by comparative genomics.</title>
        <authorList>
            <person name="Ferousi C."/>
            <person name="Speth D.R."/>
            <person name="Reimann J."/>
            <person name="Op den Camp H.J."/>
            <person name="Allen J.W."/>
            <person name="Keltjens J.T."/>
            <person name="Jetten M.S."/>
        </authorList>
    </citation>
    <scope>NUCLEOTIDE SEQUENCE [LARGE SCALE GENOMIC DNA]</scope>
    <source>
        <strain evidence="2">RU1</strain>
    </source>
</reference>
<accession>A0A0M2USH5</accession>
<organism evidence="2 3">
    <name type="scientific">Candidatus Brocadia fulgida</name>
    <dbReference type="NCBI Taxonomy" id="380242"/>
    <lineage>
        <taxon>Bacteria</taxon>
        <taxon>Pseudomonadati</taxon>
        <taxon>Planctomycetota</taxon>
        <taxon>Candidatus Brocadiia</taxon>
        <taxon>Candidatus Brocadiales</taxon>
        <taxon>Candidatus Brocadiaceae</taxon>
        <taxon>Candidatus Brocadia</taxon>
    </lineage>
</organism>
<evidence type="ECO:0000313" key="3">
    <source>
        <dbReference type="Proteomes" id="UP000034954"/>
    </source>
</evidence>
<proteinExistence type="predicted"/>
<keyword evidence="1" id="KW-1133">Transmembrane helix</keyword>
<dbReference type="Proteomes" id="UP000034954">
    <property type="component" value="Unassembled WGS sequence"/>
</dbReference>
<keyword evidence="1" id="KW-0472">Membrane</keyword>
<gene>
    <name evidence="2" type="ORF">BROFUL_02718</name>
</gene>
<keyword evidence="1" id="KW-0812">Transmembrane</keyword>
<keyword evidence="3" id="KW-1185">Reference proteome</keyword>
<name>A0A0M2USH5_9BACT</name>
<protein>
    <submittedName>
        <fullName evidence="2">Uncharacterized protein</fullName>
    </submittedName>
</protein>
<sequence>MVKYVFNKLKSFLPVALVIFGWIAFTFGIVINGHFCLKLVLLSVARALP</sequence>
<dbReference type="EMBL" id="LAQJ01000252">
    <property type="protein sequence ID" value="KKO18585.1"/>
    <property type="molecule type" value="Genomic_DNA"/>
</dbReference>